<dbReference type="PROSITE" id="PS50835">
    <property type="entry name" value="IG_LIKE"/>
    <property type="match status" value="3"/>
</dbReference>
<dbReference type="InterPro" id="IPR007110">
    <property type="entry name" value="Ig-like_dom"/>
</dbReference>
<evidence type="ECO:0000256" key="2">
    <source>
        <dbReference type="ARBA" id="ARBA00023136"/>
    </source>
</evidence>
<organism evidence="5 6">
    <name type="scientific">Ameca splendens</name>
    <dbReference type="NCBI Taxonomy" id="208324"/>
    <lineage>
        <taxon>Eukaryota</taxon>
        <taxon>Metazoa</taxon>
        <taxon>Chordata</taxon>
        <taxon>Craniata</taxon>
        <taxon>Vertebrata</taxon>
        <taxon>Euteleostomi</taxon>
        <taxon>Actinopterygii</taxon>
        <taxon>Neopterygii</taxon>
        <taxon>Teleostei</taxon>
        <taxon>Neoteleostei</taxon>
        <taxon>Acanthomorphata</taxon>
        <taxon>Ovalentaria</taxon>
        <taxon>Atherinomorphae</taxon>
        <taxon>Cyprinodontiformes</taxon>
        <taxon>Goodeidae</taxon>
        <taxon>Ameca</taxon>
    </lineage>
</organism>
<reference evidence="5 6" key="1">
    <citation type="submission" date="2021-06" db="EMBL/GenBank/DDBJ databases">
        <authorList>
            <person name="Palmer J.M."/>
        </authorList>
    </citation>
    <scope>NUCLEOTIDE SEQUENCE [LARGE SCALE GENOMIC DNA]</scope>
    <source>
        <strain evidence="5 6">AS_MEX2019</strain>
        <tissue evidence="5">Muscle</tissue>
    </source>
</reference>
<feature type="domain" description="Ig-like" evidence="4">
    <location>
        <begin position="2"/>
        <end position="113"/>
    </location>
</feature>
<gene>
    <name evidence="5" type="ORF">AMECASPLE_017861</name>
</gene>
<protein>
    <recommendedName>
        <fullName evidence="4">Ig-like domain-containing protein</fullName>
    </recommendedName>
</protein>
<dbReference type="InterPro" id="IPR013783">
    <property type="entry name" value="Ig-like_fold"/>
</dbReference>
<evidence type="ECO:0000313" key="6">
    <source>
        <dbReference type="Proteomes" id="UP001469553"/>
    </source>
</evidence>
<keyword evidence="3" id="KW-0393">Immunoglobulin domain</keyword>
<feature type="domain" description="Ig-like" evidence="4">
    <location>
        <begin position="128"/>
        <end position="221"/>
    </location>
</feature>
<comment type="caution">
    <text evidence="5">The sequence shown here is derived from an EMBL/GenBank/DDBJ whole genome shotgun (WGS) entry which is preliminary data.</text>
</comment>
<sequence>MMSFVVLSDYKVEVDSGVESVELPCRTTVHLPEDARVEWRDRNRDKVHVYENGSDHPDEQNQFYRTRTKMNEDLLRTGDLSLTLKHPTDADSNIYTCSVSSREGNILMKKQVDLQVKVQQVEVESGVESVELPCRTTVHLAEDSKVEWSNRYKKAHVYENNSNHPEKQNQVYRNRTKMNDNLVKTGDLSLTLKHPTDGDSETYICSVYSKDGDILMKKQVQLQVKVCQVEVEEGAESVLLPFTTTPELPEDVEVQWRDREDTLVHVYQQLYDLLEEQNHLYRNRTKMNEDLVKTGDISLILRRPTVRDSGRYRCEVYSHKENLLREKRVLLKVKERRPVHEGAPLIQSEV</sequence>
<evidence type="ECO:0000313" key="5">
    <source>
        <dbReference type="EMBL" id="MEQ2299703.1"/>
    </source>
</evidence>
<keyword evidence="2" id="KW-0472">Membrane</keyword>
<evidence type="ECO:0000256" key="1">
    <source>
        <dbReference type="ARBA" id="ARBA00004370"/>
    </source>
</evidence>
<proteinExistence type="predicted"/>
<name>A0ABV0Z2C6_9TELE</name>
<dbReference type="Gene3D" id="2.60.40.10">
    <property type="entry name" value="Immunoglobulins"/>
    <property type="match status" value="3"/>
</dbReference>
<accession>A0ABV0Z2C6</accession>
<dbReference type="EMBL" id="JAHRIP010048383">
    <property type="protein sequence ID" value="MEQ2299703.1"/>
    <property type="molecule type" value="Genomic_DNA"/>
</dbReference>
<dbReference type="PANTHER" id="PTHR24100">
    <property type="entry name" value="BUTYROPHILIN"/>
    <property type="match status" value="1"/>
</dbReference>
<dbReference type="Pfam" id="PF07686">
    <property type="entry name" value="V-set"/>
    <property type="match status" value="2"/>
</dbReference>
<dbReference type="SMART" id="SM00409">
    <property type="entry name" value="IG"/>
    <property type="match status" value="3"/>
</dbReference>
<feature type="domain" description="Ig-like" evidence="4">
    <location>
        <begin position="227"/>
        <end position="330"/>
    </location>
</feature>
<dbReference type="Proteomes" id="UP001469553">
    <property type="component" value="Unassembled WGS sequence"/>
</dbReference>
<keyword evidence="6" id="KW-1185">Reference proteome</keyword>
<dbReference type="SMART" id="SM00406">
    <property type="entry name" value="IGv"/>
    <property type="match status" value="3"/>
</dbReference>
<dbReference type="InterPro" id="IPR013106">
    <property type="entry name" value="Ig_V-set"/>
</dbReference>
<dbReference type="InterPro" id="IPR050504">
    <property type="entry name" value="IgSF_BTN/MOG"/>
</dbReference>
<evidence type="ECO:0000259" key="4">
    <source>
        <dbReference type="PROSITE" id="PS50835"/>
    </source>
</evidence>
<dbReference type="SUPFAM" id="SSF48726">
    <property type="entry name" value="Immunoglobulin"/>
    <property type="match status" value="3"/>
</dbReference>
<comment type="subcellular location">
    <subcellularLocation>
        <location evidence="1">Membrane</location>
    </subcellularLocation>
</comment>
<dbReference type="InterPro" id="IPR003599">
    <property type="entry name" value="Ig_sub"/>
</dbReference>
<dbReference type="InterPro" id="IPR036179">
    <property type="entry name" value="Ig-like_dom_sf"/>
</dbReference>
<evidence type="ECO:0000256" key="3">
    <source>
        <dbReference type="ARBA" id="ARBA00023319"/>
    </source>
</evidence>